<protein>
    <submittedName>
        <fullName evidence="1">Uncharacterized protein</fullName>
    </submittedName>
</protein>
<reference evidence="1 2" key="1">
    <citation type="journal article" date="2015" name="Genome Announc.">
        <title>Expanding the biotechnology potential of lactobacilli through comparative genomics of 213 strains and associated genera.</title>
        <authorList>
            <person name="Sun Z."/>
            <person name="Harris H.M."/>
            <person name="McCann A."/>
            <person name="Guo C."/>
            <person name="Argimon S."/>
            <person name="Zhang W."/>
            <person name="Yang X."/>
            <person name="Jeffery I.B."/>
            <person name="Cooney J.C."/>
            <person name="Kagawa T.F."/>
            <person name="Liu W."/>
            <person name="Song Y."/>
            <person name="Salvetti E."/>
            <person name="Wrobel A."/>
            <person name="Rasinkangas P."/>
            <person name="Parkhill J."/>
            <person name="Rea M.C."/>
            <person name="O'Sullivan O."/>
            <person name="Ritari J."/>
            <person name="Douillard F.P."/>
            <person name="Paul Ross R."/>
            <person name="Yang R."/>
            <person name="Briner A.E."/>
            <person name="Felis G.E."/>
            <person name="de Vos W.M."/>
            <person name="Barrangou R."/>
            <person name="Klaenhammer T.R."/>
            <person name="Caufield P.W."/>
            <person name="Cui Y."/>
            <person name="Zhang H."/>
            <person name="O'Toole P.W."/>
        </authorList>
    </citation>
    <scope>NUCLEOTIDE SEQUENCE [LARGE SCALE GENOMIC DNA]</scope>
    <source>
        <strain evidence="1 2">DSM 20003</strain>
    </source>
</reference>
<dbReference type="STRING" id="1423726.FC07_GL002710"/>
<comment type="caution">
    <text evidence="1">The sequence shown here is derived from an EMBL/GenBank/DDBJ whole genome shotgun (WGS) entry which is preliminary data.</text>
</comment>
<dbReference type="Proteomes" id="UP000051461">
    <property type="component" value="Unassembled WGS sequence"/>
</dbReference>
<evidence type="ECO:0000313" key="1">
    <source>
        <dbReference type="EMBL" id="KRK38994.1"/>
    </source>
</evidence>
<proteinExistence type="predicted"/>
<sequence length="60" mass="6912">MKITKRKAEKTIMAAFELPFYELSEVVFPIDEPALHGLLAEAKVKLDQWQLNAKTDSYPF</sequence>
<gene>
    <name evidence="1" type="ORF">FC07_GL002710</name>
</gene>
<keyword evidence="2" id="KW-1185">Reference proteome</keyword>
<dbReference type="EMBL" id="AZDA01000046">
    <property type="protein sequence ID" value="KRK38994.1"/>
    <property type="molecule type" value="Genomic_DNA"/>
</dbReference>
<dbReference type="AlphaFoldDB" id="A0A0R1H5W2"/>
<name>A0A0R1H5W2_9LACO</name>
<evidence type="ECO:0000313" key="2">
    <source>
        <dbReference type="Proteomes" id="UP000051461"/>
    </source>
</evidence>
<dbReference type="RefSeq" id="WP_057904368.1">
    <property type="nucleotide sequence ID" value="NZ_AZDA01000046.1"/>
</dbReference>
<organism evidence="1 2">
    <name type="scientific">Loigolactobacillus bifermentans DSM 20003</name>
    <dbReference type="NCBI Taxonomy" id="1423726"/>
    <lineage>
        <taxon>Bacteria</taxon>
        <taxon>Bacillati</taxon>
        <taxon>Bacillota</taxon>
        <taxon>Bacilli</taxon>
        <taxon>Lactobacillales</taxon>
        <taxon>Lactobacillaceae</taxon>
        <taxon>Loigolactobacillus</taxon>
    </lineage>
</organism>
<dbReference type="PATRIC" id="fig|1423726.3.peg.2819"/>
<accession>A0A0R1H5W2</accession>